<dbReference type="Gene3D" id="1.10.10.10">
    <property type="entry name" value="Winged helix-like DNA-binding domain superfamily/Winged helix DNA-binding domain"/>
    <property type="match status" value="1"/>
</dbReference>
<dbReference type="PROSITE" id="PS50931">
    <property type="entry name" value="HTH_LYSR"/>
    <property type="match status" value="1"/>
</dbReference>
<keyword evidence="3" id="KW-0238">DNA-binding</keyword>
<dbReference type="InterPro" id="IPR036390">
    <property type="entry name" value="WH_DNA-bd_sf"/>
</dbReference>
<evidence type="ECO:0000313" key="6">
    <source>
        <dbReference type="EMBL" id="MCT9001056.1"/>
    </source>
</evidence>
<dbReference type="PANTHER" id="PTHR30419">
    <property type="entry name" value="HTH-TYPE TRANSCRIPTIONAL REGULATOR YBHD"/>
    <property type="match status" value="1"/>
</dbReference>
<dbReference type="EMBL" id="JAODOR010000002">
    <property type="protein sequence ID" value="MCT9001056.1"/>
    <property type="molecule type" value="Genomic_DNA"/>
</dbReference>
<dbReference type="InterPro" id="IPR050950">
    <property type="entry name" value="HTH-type_LysR_regulators"/>
</dbReference>
<evidence type="ECO:0000256" key="3">
    <source>
        <dbReference type="ARBA" id="ARBA00023125"/>
    </source>
</evidence>
<dbReference type="Gene3D" id="3.40.190.10">
    <property type="entry name" value="Periplasmic binding protein-like II"/>
    <property type="match status" value="2"/>
</dbReference>
<feature type="domain" description="HTH lysR-type" evidence="5">
    <location>
        <begin position="75"/>
        <end position="133"/>
    </location>
</feature>
<evidence type="ECO:0000256" key="1">
    <source>
        <dbReference type="ARBA" id="ARBA00009437"/>
    </source>
</evidence>
<sequence length="382" mass="41689">MGVAGGFDLGGNHACHCGLRVEERGLHESRKPRGRKQIAEDGDIYLKCRSRNLRNISATNSKYEASVRAPHKPDISLTQLRYFVAAAEQGSMTWAADELFVAQSAISTSIANLERSLGTQLLIRRRAKGLQLTTQGVEFLQRSRGILAAVDDAVAALRPENTSGRINVGCFRTLAPFYLPSIVSALEVDHPELQLDVSELLADGVNEALQDQAIEIALTYDLGLDGDIEREVLAQVPLYAAVGATHPMAQRTSVRLSELVNESMVLLDLPVSRDYFLQAFADHGLRPAVRYRFANFEGVRAMVASGHGFTLLNQQPKLGYTYSGSELHRLSIVEPTRPLDIVLARRASATPMSRKAALFAGEARHAVARLMGGATEERQSAS</sequence>
<dbReference type="PRINTS" id="PR00039">
    <property type="entry name" value="HTHLYSR"/>
</dbReference>
<dbReference type="Pfam" id="PF03466">
    <property type="entry name" value="LysR_substrate"/>
    <property type="match status" value="1"/>
</dbReference>
<dbReference type="SUPFAM" id="SSF46785">
    <property type="entry name" value="Winged helix' DNA-binding domain"/>
    <property type="match status" value="1"/>
</dbReference>
<organism evidence="6 7">
    <name type="scientific">Microbacterium memoriense</name>
    <dbReference type="NCBI Taxonomy" id="2978350"/>
    <lineage>
        <taxon>Bacteria</taxon>
        <taxon>Bacillati</taxon>
        <taxon>Actinomycetota</taxon>
        <taxon>Actinomycetes</taxon>
        <taxon>Micrococcales</taxon>
        <taxon>Microbacteriaceae</taxon>
        <taxon>Microbacterium</taxon>
    </lineage>
</organism>
<dbReference type="Pfam" id="PF00126">
    <property type="entry name" value="HTH_1"/>
    <property type="match status" value="1"/>
</dbReference>
<gene>
    <name evidence="6" type="ORF">N4R40_01570</name>
</gene>
<dbReference type="SUPFAM" id="SSF53850">
    <property type="entry name" value="Periplasmic binding protein-like II"/>
    <property type="match status" value="1"/>
</dbReference>
<keyword evidence="4" id="KW-0804">Transcription</keyword>
<accession>A0ABT2P8S5</accession>
<dbReference type="RefSeq" id="WP_261605615.1">
    <property type="nucleotide sequence ID" value="NZ_JAODOR010000002.1"/>
</dbReference>
<dbReference type="InterPro" id="IPR036388">
    <property type="entry name" value="WH-like_DNA-bd_sf"/>
</dbReference>
<evidence type="ECO:0000259" key="5">
    <source>
        <dbReference type="PROSITE" id="PS50931"/>
    </source>
</evidence>
<protein>
    <submittedName>
        <fullName evidence="6">LysR family transcriptional regulator</fullName>
    </submittedName>
</protein>
<evidence type="ECO:0000256" key="2">
    <source>
        <dbReference type="ARBA" id="ARBA00023015"/>
    </source>
</evidence>
<dbReference type="Proteomes" id="UP001300496">
    <property type="component" value="Unassembled WGS sequence"/>
</dbReference>
<reference evidence="6 7" key="1">
    <citation type="journal article" date="2024" name="Int. J. Syst. Evol. Microbiol.">
        <title>Microbacterium memoriense sp. nov., a member of the Actinomycetota from marine beach sediment of the north coast of Portugal.</title>
        <authorList>
            <person name="Santos J.D.N.D."/>
            <person name="Klimek D."/>
            <person name="Calusinska M."/>
            <person name="Lobo-da-Cunha A."/>
            <person name="Catita J."/>
            <person name="Goncalves H."/>
            <person name="Gonzalez I."/>
            <person name="Lage O.M."/>
        </authorList>
    </citation>
    <scope>NUCLEOTIDE SEQUENCE [LARGE SCALE GENOMIC DNA]</scope>
    <source>
        <strain evidence="6 7">PMIC_1C1B</strain>
    </source>
</reference>
<name>A0ABT2P8S5_9MICO</name>
<keyword evidence="7" id="KW-1185">Reference proteome</keyword>
<dbReference type="InterPro" id="IPR005119">
    <property type="entry name" value="LysR_subst-bd"/>
</dbReference>
<comment type="caution">
    <text evidence="6">The sequence shown here is derived from an EMBL/GenBank/DDBJ whole genome shotgun (WGS) entry which is preliminary data.</text>
</comment>
<dbReference type="InterPro" id="IPR000847">
    <property type="entry name" value="LysR_HTH_N"/>
</dbReference>
<evidence type="ECO:0000313" key="7">
    <source>
        <dbReference type="Proteomes" id="UP001300496"/>
    </source>
</evidence>
<evidence type="ECO:0000256" key="4">
    <source>
        <dbReference type="ARBA" id="ARBA00023163"/>
    </source>
</evidence>
<keyword evidence="2" id="KW-0805">Transcription regulation</keyword>
<proteinExistence type="inferred from homology"/>
<comment type="similarity">
    <text evidence="1">Belongs to the LysR transcriptional regulatory family.</text>
</comment>